<proteinExistence type="predicted"/>
<evidence type="ECO:0008006" key="5">
    <source>
        <dbReference type="Google" id="ProtNLM"/>
    </source>
</evidence>
<evidence type="ECO:0000256" key="1">
    <source>
        <dbReference type="SAM" id="Coils"/>
    </source>
</evidence>
<sequence length="550" mass="63112">MVVSGAINSWHVFPVRHQELTLLCVNRHSWFCRIGDTSNYGRAIAMKIAELLNGPTATTRRHAEKRMDMASLDLFTQKRKHRPELSMSGIIQALTDKTGDLSHDSIPSGLPTVSVKEETRPSVLPEPEAEIAVKTKTTTPNSEKDEGSGSEKPKTRRRRSRNGFTPLTESEKRVKQRMLVKRSYYRKIDTLVELRNEMKTLETKCREAIISRRQIQSPISQPEGEEQRCEQLRERYTQLAITQDELRHENEELRSEAMEQSKARTRIGILLNEELQDQKEARAKGVSLGLTPWSNGERRAAKPTSNVEKSTQETKSKPVLDFTPITEDECITIVREAYTDVRAFADKQHYESTGASVFGWRDRRQVDGNTMRFFLEKTFENYTADEISSRMWDLVSSEHGVNRIYASDVAINFHLVQRVNDENVLFYRTIEPQGTDLVLKALILASRVQIDDNGSFMVLFRSVDPVTRGISKQQTEISDFPTKKKEIWSDVFSWGLYEAVGDRGQHCRNYFGGFVSSLLTQRSLEFWLMHILLIAVRCENEVIGPLFIMQ</sequence>
<comment type="caution">
    <text evidence="3">The sequence shown here is derived from an EMBL/GenBank/DDBJ whole genome shotgun (WGS) entry which is preliminary data.</text>
</comment>
<dbReference type="OrthoDB" id="109545at2759"/>
<dbReference type="EMBL" id="ANJA01003331">
    <property type="protein sequence ID" value="ETO64117.1"/>
    <property type="molecule type" value="Genomic_DNA"/>
</dbReference>
<feature type="coiled-coil region" evidence="1">
    <location>
        <begin position="191"/>
        <end position="263"/>
    </location>
</feature>
<name>A0A080ZBV6_PHYNI</name>
<accession>A0A080ZBV6</accession>
<reference evidence="3 4" key="1">
    <citation type="submission" date="2013-11" db="EMBL/GenBank/DDBJ databases">
        <title>The Genome Sequence of Phytophthora parasitica P1976.</title>
        <authorList>
            <consortium name="The Broad Institute Genomics Platform"/>
            <person name="Russ C."/>
            <person name="Tyler B."/>
            <person name="Panabieres F."/>
            <person name="Shan W."/>
            <person name="Tripathy S."/>
            <person name="Grunwald N."/>
            <person name="Machado M."/>
            <person name="Johnson C.S."/>
            <person name="Walker B."/>
            <person name="Young S."/>
            <person name="Zeng Q."/>
            <person name="Gargeya S."/>
            <person name="Fitzgerald M."/>
            <person name="Haas B."/>
            <person name="Abouelleil A."/>
            <person name="Allen A.W."/>
            <person name="Alvarado L."/>
            <person name="Arachchi H.M."/>
            <person name="Berlin A.M."/>
            <person name="Chapman S.B."/>
            <person name="Gainer-Dewar J."/>
            <person name="Goldberg J."/>
            <person name="Griggs A."/>
            <person name="Gujja S."/>
            <person name="Hansen M."/>
            <person name="Howarth C."/>
            <person name="Imamovic A."/>
            <person name="Ireland A."/>
            <person name="Larimer J."/>
            <person name="McCowan C."/>
            <person name="Murphy C."/>
            <person name="Pearson M."/>
            <person name="Poon T.W."/>
            <person name="Priest M."/>
            <person name="Roberts A."/>
            <person name="Saif S."/>
            <person name="Shea T."/>
            <person name="Sisk P."/>
            <person name="Sykes S."/>
            <person name="Wortman J."/>
            <person name="Nusbaum C."/>
            <person name="Birren B."/>
        </authorList>
    </citation>
    <scope>NUCLEOTIDE SEQUENCE [LARGE SCALE GENOMIC DNA]</scope>
    <source>
        <strain evidence="3 4">P1976</strain>
    </source>
</reference>
<organism evidence="3 4">
    <name type="scientific">Phytophthora nicotianae P1976</name>
    <dbReference type="NCBI Taxonomy" id="1317066"/>
    <lineage>
        <taxon>Eukaryota</taxon>
        <taxon>Sar</taxon>
        <taxon>Stramenopiles</taxon>
        <taxon>Oomycota</taxon>
        <taxon>Peronosporomycetes</taxon>
        <taxon>Peronosporales</taxon>
        <taxon>Peronosporaceae</taxon>
        <taxon>Phytophthora</taxon>
    </lineage>
</organism>
<feature type="compositionally biased region" description="Basic and acidic residues" evidence="2">
    <location>
        <begin position="142"/>
        <end position="153"/>
    </location>
</feature>
<evidence type="ECO:0000313" key="3">
    <source>
        <dbReference type="EMBL" id="ETO64117.1"/>
    </source>
</evidence>
<dbReference type="Proteomes" id="UP000028582">
    <property type="component" value="Unassembled WGS sequence"/>
</dbReference>
<dbReference type="AlphaFoldDB" id="A0A080ZBV6"/>
<feature type="region of interest" description="Disordered" evidence="2">
    <location>
        <begin position="98"/>
        <end position="175"/>
    </location>
</feature>
<keyword evidence="1" id="KW-0175">Coiled coil</keyword>
<protein>
    <recommendedName>
        <fullName evidence="5">START domain-containing protein</fullName>
    </recommendedName>
</protein>
<feature type="region of interest" description="Disordered" evidence="2">
    <location>
        <begin position="289"/>
        <end position="315"/>
    </location>
</feature>
<gene>
    <name evidence="3" type="ORF">F444_18298</name>
</gene>
<evidence type="ECO:0000256" key="2">
    <source>
        <dbReference type="SAM" id="MobiDB-lite"/>
    </source>
</evidence>
<evidence type="ECO:0000313" key="4">
    <source>
        <dbReference type="Proteomes" id="UP000028582"/>
    </source>
</evidence>